<keyword evidence="3" id="KW-1185">Reference proteome</keyword>
<accession>A0ABU6CZI7</accession>
<sequence length="129" mass="14731">MQLVDTNVILRYLLADNEALYQRACTILDPLQRGETQGTVTEGVLIECVYVLLKVYEIPRALIADKLSAMLSYTGLYQAQYDHHIQALEIFAEHNVDIVDALLFTRSQQEGSSIQSFDKDIRKLIKRLD</sequence>
<dbReference type="RefSeq" id="WP_324696426.1">
    <property type="nucleotide sequence ID" value="NZ_JAYMYJ010000126.1"/>
</dbReference>
<organism evidence="2 3">
    <name type="scientific">Candidatus Thiothrix phosphatis</name>
    <dbReference type="NCBI Taxonomy" id="3112415"/>
    <lineage>
        <taxon>Bacteria</taxon>
        <taxon>Pseudomonadati</taxon>
        <taxon>Pseudomonadota</taxon>
        <taxon>Gammaproteobacteria</taxon>
        <taxon>Thiotrichales</taxon>
        <taxon>Thiotrichaceae</taxon>
        <taxon>Thiothrix</taxon>
    </lineage>
</organism>
<evidence type="ECO:0000313" key="2">
    <source>
        <dbReference type="EMBL" id="MEB4592245.1"/>
    </source>
</evidence>
<protein>
    <submittedName>
        <fullName evidence="2">PIN domain-containing protein</fullName>
    </submittedName>
</protein>
<dbReference type="EMBL" id="JAYMYJ010000126">
    <property type="protein sequence ID" value="MEB4592245.1"/>
    <property type="molecule type" value="Genomic_DNA"/>
</dbReference>
<dbReference type="InterPro" id="IPR002716">
    <property type="entry name" value="PIN_dom"/>
</dbReference>
<evidence type="ECO:0000313" key="3">
    <source>
        <dbReference type="Proteomes" id="UP001308005"/>
    </source>
</evidence>
<dbReference type="SUPFAM" id="SSF88723">
    <property type="entry name" value="PIN domain-like"/>
    <property type="match status" value="1"/>
</dbReference>
<comment type="caution">
    <text evidence="2">The sequence shown here is derived from an EMBL/GenBank/DDBJ whole genome shotgun (WGS) entry which is preliminary data.</text>
</comment>
<gene>
    <name evidence="2" type="ORF">VSS37_14735</name>
</gene>
<name>A0ABU6CZI7_9GAMM</name>
<evidence type="ECO:0000259" key="1">
    <source>
        <dbReference type="Pfam" id="PF01850"/>
    </source>
</evidence>
<dbReference type="Proteomes" id="UP001308005">
    <property type="component" value="Unassembled WGS sequence"/>
</dbReference>
<dbReference type="Pfam" id="PF01850">
    <property type="entry name" value="PIN"/>
    <property type="match status" value="1"/>
</dbReference>
<dbReference type="Gene3D" id="3.40.50.1010">
    <property type="entry name" value="5'-nuclease"/>
    <property type="match status" value="1"/>
</dbReference>
<dbReference type="InterPro" id="IPR029060">
    <property type="entry name" value="PIN-like_dom_sf"/>
</dbReference>
<feature type="domain" description="PIN" evidence="1">
    <location>
        <begin position="3"/>
        <end position="124"/>
    </location>
</feature>
<reference evidence="3" key="1">
    <citation type="submission" date="2023-07" db="EMBL/GenBank/DDBJ databases">
        <title>The carbon used by Thiothrix.</title>
        <authorList>
            <person name="Chen L."/>
        </authorList>
    </citation>
    <scope>NUCLEOTIDE SEQUENCE [LARGE SCALE GENOMIC DNA]</scope>
</reference>
<proteinExistence type="predicted"/>